<comment type="caution">
    <text evidence="2">The sequence shown here is derived from an EMBL/GenBank/DDBJ whole genome shotgun (WGS) entry which is preliminary data.</text>
</comment>
<accession>A0A0F9S0Y5</accession>
<feature type="compositionally biased region" description="Basic and acidic residues" evidence="1">
    <location>
        <begin position="178"/>
        <end position="200"/>
    </location>
</feature>
<sequence length="725" mass="82926">LTDYISKNKISLDKFWNVNSYEKIKEVISFLVDECKKEIIIIVPKIENFIPLEKFNLDYSVDISLEKTTPKAASRKKKPKKPSGPSIIKKKKKEVEDFLDKMGKKVSELKGFELSHNIAELLGLIAEVNPESVIIEPIQGWLNRLLVIRKHLDSNTQYLLLEAIEKWKIEYSKVQKKEEKPVDKEEGDSKEPTSEEKVSDVKVSSNGLKIKIISSEPHDNKHARAFKKNDHIEYLQIKKNKIIGIVGDNSYLIFGIGQKAPMETSFEITGFLTNFKPLIEALYPHISKISLEAKPPKEIQIKNGFNEIIENINDYSGKKMGKRLKNLLDIIFEKDGISLNILEIKLLYGKLEKINSPLDDEMKEYVLEELIRLNSELSTLELIDAPEFRPPTMEGEIKGETEELISEEREIEAIDPDMINNLFDIFLEKIDNLKGIEIVEQIDKFIEVILKLQGHSYIVDWKKKLSTVDKTLEDPFKEKIRKDFLNWKWGLLHQAPGKNEDTIAILDEGYISHGLAQTQFSAEEESSPSEDSIEIDSEIKMKEFFDSIQTNLGSMTGVEISKVLQNIMDIILETEGYSMALKGLKDWVSKLRMIRKPLESEIKDDFELEFLKWKQKYSGEEDDIKLDFASSIGVSEEANGVVSGDEGGLRSKFNNLIQNTATLKGNELSSELQEIADVVLLSHGAVAANAIRQWISKLRSIRDLLEDKIKQDFVADLESWKQKFS</sequence>
<evidence type="ECO:0000256" key="1">
    <source>
        <dbReference type="SAM" id="MobiDB-lite"/>
    </source>
</evidence>
<organism evidence="2">
    <name type="scientific">marine sediment metagenome</name>
    <dbReference type="NCBI Taxonomy" id="412755"/>
    <lineage>
        <taxon>unclassified sequences</taxon>
        <taxon>metagenomes</taxon>
        <taxon>ecological metagenomes</taxon>
    </lineage>
</organism>
<gene>
    <name evidence="2" type="ORF">LCGC14_0830660</name>
</gene>
<feature type="non-terminal residue" evidence="2">
    <location>
        <position position="1"/>
    </location>
</feature>
<reference evidence="2" key="1">
    <citation type="journal article" date="2015" name="Nature">
        <title>Complex archaea that bridge the gap between prokaryotes and eukaryotes.</title>
        <authorList>
            <person name="Spang A."/>
            <person name="Saw J.H."/>
            <person name="Jorgensen S.L."/>
            <person name="Zaremba-Niedzwiedzka K."/>
            <person name="Martijn J."/>
            <person name="Lind A.E."/>
            <person name="van Eijk R."/>
            <person name="Schleper C."/>
            <person name="Guy L."/>
            <person name="Ettema T.J."/>
        </authorList>
    </citation>
    <scope>NUCLEOTIDE SEQUENCE</scope>
</reference>
<dbReference type="AlphaFoldDB" id="A0A0F9S0Y5"/>
<dbReference type="EMBL" id="LAZR01002381">
    <property type="protein sequence ID" value="KKN30781.1"/>
    <property type="molecule type" value="Genomic_DNA"/>
</dbReference>
<protein>
    <submittedName>
        <fullName evidence="2">Uncharacterized protein</fullName>
    </submittedName>
</protein>
<proteinExistence type="predicted"/>
<name>A0A0F9S0Y5_9ZZZZ</name>
<evidence type="ECO:0000313" key="2">
    <source>
        <dbReference type="EMBL" id="KKN30781.1"/>
    </source>
</evidence>
<feature type="region of interest" description="Disordered" evidence="1">
    <location>
        <begin position="178"/>
        <end position="202"/>
    </location>
</feature>